<dbReference type="EMBL" id="FWFL01000002">
    <property type="protein sequence ID" value="SLN22098.1"/>
    <property type="molecule type" value="Genomic_DNA"/>
</dbReference>
<dbReference type="AlphaFoldDB" id="A0A1Y5RT47"/>
<sequence>MGRLRKGKWADVPAGHDNPLSYAAVSRDRSVIQMVEDAVRHKQVMLAYQAVVPAGRQGNPLFTRG</sequence>
<proteinExistence type="predicted"/>
<keyword evidence="2" id="KW-1185">Reference proteome</keyword>
<accession>A0A1Y5RT47</accession>
<gene>
    <name evidence="1" type="ORF">PEL8287_00957</name>
</gene>
<protein>
    <submittedName>
        <fullName evidence="1">Uncharacterized protein</fullName>
    </submittedName>
</protein>
<name>A0A1Y5RT47_9RHOB</name>
<reference evidence="1 2" key="1">
    <citation type="submission" date="2017-03" db="EMBL/GenBank/DDBJ databases">
        <authorList>
            <person name="Afonso C.L."/>
            <person name="Miller P.J."/>
            <person name="Scott M.A."/>
            <person name="Spackman E."/>
            <person name="Goraichik I."/>
            <person name="Dimitrov K.M."/>
            <person name="Suarez D.L."/>
            <person name="Swayne D.E."/>
        </authorList>
    </citation>
    <scope>NUCLEOTIDE SEQUENCE [LARGE SCALE GENOMIC DNA]</scope>
    <source>
        <strain evidence="1 2">CECT 8287</strain>
    </source>
</reference>
<dbReference type="Proteomes" id="UP000193827">
    <property type="component" value="Unassembled WGS sequence"/>
</dbReference>
<organism evidence="1 2">
    <name type="scientific">Roseovarius litorisediminis</name>
    <dbReference type="NCBI Taxonomy" id="1312363"/>
    <lineage>
        <taxon>Bacteria</taxon>
        <taxon>Pseudomonadati</taxon>
        <taxon>Pseudomonadota</taxon>
        <taxon>Alphaproteobacteria</taxon>
        <taxon>Rhodobacterales</taxon>
        <taxon>Roseobacteraceae</taxon>
        <taxon>Roseovarius</taxon>
    </lineage>
</organism>
<evidence type="ECO:0000313" key="1">
    <source>
        <dbReference type="EMBL" id="SLN22098.1"/>
    </source>
</evidence>
<evidence type="ECO:0000313" key="2">
    <source>
        <dbReference type="Proteomes" id="UP000193827"/>
    </source>
</evidence>